<dbReference type="Gene3D" id="3.40.640.10">
    <property type="entry name" value="Type I PLP-dependent aspartate aminotransferase-like (Major domain)"/>
    <property type="match status" value="1"/>
</dbReference>
<proteinExistence type="inferred from homology"/>
<dbReference type="CDD" id="cd00610">
    <property type="entry name" value="OAT_like"/>
    <property type="match status" value="1"/>
</dbReference>
<dbReference type="InterPro" id="IPR015421">
    <property type="entry name" value="PyrdxlP-dep_Trfase_major"/>
</dbReference>
<comment type="caution">
    <text evidence="4">The sequence shown here is derived from an EMBL/GenBank/DDBJ whole genome shotgun (WGS) entry which is preliminary data.</text>
</comment>
<reference evidence="4 5" key="1">
    <citation type="submission" date="2020-08" db="EMBL/GenBank/DDBJ databases">
        <title>Genomic Encyclopedia of Type Strains, Phase III (KMG-III): the genomes of soil and plant-associated and newly described type strains.</title>
        <authorList>
            <person name="Whitman W."/>
        </authorList>
    </citation>
    <scope>NUCLEOTIDE SEQUENCE [LARGE SCALE GENOMIC DNA]</scope>
    <source>
        <strain evidence="4 5">CECT 8803</strain>
    </source>
</reference>
<dbReference type="EC" id="4.1.1.64" evidence="4"/>
<evidence type="ECO:0000313" key="5">
    <source>
        <dbReference type="Proteomes" id="UP000581135"/>
    </source>
</evidence>
<comment type="similarity">
    <text evidence="1 3">Belongs to the class-III pyridoxal-phosphate-dependent aminotransferase family.</text>
</comment>
<dbReference type="InterPro" id="IPR015424">
    <property type="entry name" value="PyrdxlP-dep_Trfase"/>
</dbReference>
<protein>
    <submittedName>
        <fullName evidence="4">2,2-dialkylglycine decarboxylase (Pyruvate)</fullName>
        <ecNumber evidence="4">4.1.1.64</ecNumber>
    </submittedName>
</protein>
<organism evidence="4 5">
    <name type="scientific">Limibacillus halophilus</name>
    <dbReference type="NCBI Taxonomy" id="1579333"/>
    <lineage>
        <taxon>Bacteria</taxon>
        <taxon>Pseudomonadati</taxon>
        <taxon>Pseudomonadota</taxon>
        <taxon>Alphaproteobacteria</taxon>
        <taxon>Rhodospirillales</taxon>
        <taxon>Rhodovibrionaceae</taxon>
        <taxon>Limibacillus</taxon>
    </lineage>
</organism>
<dbReference type="RefSeq" id="WP_183417829.1">
    <property type="nucleotide sequence ID" value="NZ_JACHXA010000013.1"/>
</dbReference>
<evidence type="ECO:0000313" key="4">
    <source>
        <dbReference type="EMBL" id="MBB3067007.1"/>
    </source>
</evidence>
<dbReference type="Pfam" id="PF00202">
    <property type="entry name" value="Aminotran_3"/>
    <property type="match status" value="1"/>
</dbReference>
<sequence>MEKTFQFSNTHTDFQARDARTVFGWRYEPRIIFKAGKGVKLIDIDDREYYDLTSGMMCMVLGHSHPELAETIREMAGTFIHQSSWYSNPWTVEFAERLTENTPGELKVVNFAITGSEANEIAMRMALAYTGKFDVVSMIRGLHGGSLAVEALTTVGGNRRKSLGPLMFPAKANALFPPFCYRCPVNLEYPSCDIACLRSSEELLEFATSQNIAAFMVETIAVPGGMIMPPDNWLKRVSEMAKRWGALLILDECQLAPARTGKMWAMEHYGVTPDIVTWGKGLSAGMAICGTITTPEIAERTRGNCGLPWAGTYSSDPMPAAVALKQLDIVLRDNLAERAEELGEVAERELATLKEKYECIGDIRGKGLYRMLDIVKDRKTKAPDPVMAERIRYNCALEGVCAIAVKHYFRFAPPLIITEAEIKDIVGRMDIAIKRAMDGFPKDVDVRESSSLSVGDRPVAAE</sequence>
<keyword evidence="4" id="KW-0670">Pyruvate</keyword>
<dbReference type="SUPFAM" id="SSF53383">
    <property type="entry name" value="PLP-dependent transferases"/>
    <property type="match status" value="1"/>
</dbReference>
<dbReference type="Gene3D" id="3.90.1150.10">
    <property type="entry name" value="Aspartate Aminotransferase, domain 1"/>
    <property type="match status" value="1"/>
</dbReference>
<evidence type="ECO:0000256" key="1">
    <source>
        <dbReference type="ARBA" id="ARBA00008954"/>
    </source>
</evidence>
<dbReference type="PANTHER" id="PTHR45688:SF13">
    <property type="entry name" value="ALANINE--GLYOXYLATE AMINOTRANSFERASE 2-LIKE"/>
    <property type="match status" value="1"/>
</dbReference>
<accession>A0A839SW35</accession>
<dbReference type="AlphaFoldDB" id="A0A839SW35"/>
<dbReference type="GO" id="GO:0030170">
    <property type="term" value="F:pyridoxal phosphate binding"/>
    <property type="evidence" value="ECO:0007669"/>
    <property type="project" value="InterPro"/>
</dbReference>
<dbReference type="GO" id="GO:0008483">
    <property type="term" value="F:transaminase activity"/>
    <property type="evidence" value="ECO:0007669"/>
    <property type="project" value="InterPro"/>
</dbReference>
<dbReference type="Proteomes" id="UP000581135">
    <property type="component" value="Unassembled WGS sequence"/>
</dbReference>
<dbReference type="GO" id="GO:0047432">
    <property type="term" value="F:2,2-dialkylglycine decarboxylase (pyruvate) activity"/>
    <property type="evidence" value="ECO:0007669"/>
    <property type="project" value="UniProtKB-EC"/>
</dbReference>
<dbReference type="EMBL" id="JACHXA010000013">
    <property type="protein sequence ID" value="MBB3067007.1"/>
    <property type="molecule type" value="Genomic_DNA"/>
</dbReference>
<keyword evidence="5" id="KW-1185">Reference proteome</keyword>
<gene>
    <name evidence="4" type="ORF">FHR98_003324</name>
</gene>
<name>A0A839SW35_9PROT</name>
<evidence type="ECO:0000256" key="2">
    <source>
        <dbReference type="ARBA" id="ARBA00022898"/>
    </source>
</evidence>
<dbReference type="InterPro" id="IPR015422">
    <property type="entry name" value="PyrdxlP-dep_Trfase_small"/>
</dbReference>
<dbReference type="PIRSF" id="PIRSF000521">
    <property type="entry name" value="Transaminase_4ab_Lys_Orn"/>
    <property type="match status" value="1"/>
</dbReference>
<keyword evidence="4" id="KW-0456">Lyase</keyword>
<keyword evidence="2 3" id="KW-0663">Pyridoxal phosphate</keyword>
<dbReference type="PANTHER" id="PTHR45688">
    <property type="match status" value="1"/>
</dbReference>
<evidence type="ECO:0000256" key="3">
    <source>
        <dbReference type="RuleBase" id="RU003560"/>
    </source>
</evidence>
<dbReference type="InterPro" id="IPR005814">
    <property type="entry name" value="Aminotrans_3"/>
</dbReference>